<sequence>MYLNHRSDDLAETTLHAYESRLSFFTAWCDDRGVDDMNDLTGRLLYKFRIDRRDDGDLSKTSLKTQLTCIRSFIKFCESIEAVPEGLHRDVILPSLKHGDDVREVAVSIDEAEQIRSYLRTYEYATLRHVLFEVLWSTGIRTGTAHSLDVDDVLQDENALRIRHRSDTDTRLKNGTRAERLVALDPTVVDIIADYIQTNRPETTDDYGRNPLFASEQGRMHKSNLRKLTYAITRPCYYAGECPHSRDTDDCEAVAYSDAHGCPSSKSLHAIRRGSITKHLIDDVPKTVVSDRANVSPDVLDKHYDVRDEKTRMEQRRDVLFGDE</sequence>
<reference evidence="6 7" key="1">
    <citation type="submission" date="2016-10" db="EMBL/GenBank/DDBJ databases">
        <authorList>
            <person name="de Groot N.N."/>
        </authorList>
    </citation>
    <scope>NUCLEOTIDE SEQUENCE [LARGE SCALE GENOMIC DNA]</scope>
    <source>
        <strain evidence="7">EB21,IBRC-M 10013,KCTC 4048</strain>
    </source>
</reference>
<evidence type="ECO:0000313" key="6">
    <source>
        <dbReference type="EMBL" id="SDM99841.1"/>
    </source>
</evidence>
<feature type="domain" description="Core-binding (CB)" evidence="5">
    <location>
        <begin position="1"/>
        <end position="78"/>
    </location>
</feature>
<keyword evidence="2 4" id="KW-0238">DNA-binding</keyword>
<dbReference type="Gene3D" id="1.10.443.10">
    <property type="entry name" value="Intergrase catalytic core"/>
    <property type="match status" value="1"/>
</dbReference>
<accession>A0A1G9XTN6</accession>
<organism evidence="6 7">
    <name type="scientific">Haloarchaeobius iranensis</name>
    <dbReference type="NCBI Taxonomy" id="996166"/>
    <lineage>
        <taxon>Archaea</taxon>
        <taxon>Methanobacteriati</taxon>
        <taxon>Methanobacteriota</taxon>
        <taxon>Stenosarchaea group</taxon>
        <taxon>Halobacteria</taxon>
        <taxon>Halobacteriales</taxon>
        <taxon>Halorubellaceae</taxon>
        <taxon>Haloarchaeobius</taxon>
    </lineage>
</organism>
<keyword evidence="7" id="KW-1185">Reference proteome</keyword>
<dbReference type="OrthoDB" id="198497at2157"/>
<dbReference type="STRING" id="996166.SAMN05192554_111120"/>
<dbReference type="RefSeq" id="WP_217639136.1">
    <property type="nucleotide sequence ID" value="NZ_FNIA01000011.1"/>
</dbReference>
<evidence type="ECO:0000256" key="4">
    <source>
        <dbReference type="PROSITE-ProRule" id="PRU01248"/>
    </source>
</evidence>
<dbReference type="InterPro" id="IPR044068">
    <property type="entry name" value="CB"/>
</dbReference>
<dbReference type="GO" id="GO:0015074">
    <property type="term" value="P:DNA integration"/>
    <property type="evidence" value="ECO:0007669"/>
    <property type="project" value="UniProtKB-KW"/>
</dbReference>
<dbReference type="Pfam" id="PF02899">
    <property type="entry name" value="Phage_int_SAM_1"/>
    <property type="match status" value="1"/>
</dbReference>
<proteinExistence type="predicted"/>
<dbReference type="GO" id="GO:0006310">
    <property type="term" value="P:DNA recombination"/>
    <property type="evidence" value="ECO:0007669"/>
    <property type="project" value="UniProtKB-KW"/>
</dbReference>
<dbReference type="PANTHER" id="PTHR30349">
    <property type="entry name" value="PHAGE INTEGRASE-RELATED"/>
    <property type="match status" value="1"/>
</dbReference>
<dbReference type="EMBL" id="FNIA01000011">
    <property type="protein sequence ID" value="SDM99841.1"/>
    <property type="molecule type" value="Genomic_DNA"/>
</dbReference>
<evidence type="ECO:0000256" key="2">
    <source>
        <dbReference type="ARBA" id="ARBA00023125"/>
    </source>
</evidence>
<gene>
    <name evidence="6" type="ORF">SAMN05192554_111120</name>
</gene>
<dbReference type="AlphaFoldDB" id="A0A1G9XTN6"/>
<evidence type="ECO:0000259" key="5">
    <source>
        <dbReference type="PROSITE" id="PS51900"/>
    </source>
</evidence>
<keyword evidence="1" id="KW-0229">DNA integration</keyword>
<dbReference type="Proteomes" id="UP000199370">
    <property type="component" value="Unassembled WGS sequence"/>
</dbReference>
<dbReference type="GO" id="GO:0003677">
    <property type="term" value="F:DNA binding"/>
    <property type="evidence" value="ECO:0007669"/>
    <property type="project" value="UniProtKB-UniRule"/>
</dbReference>
<name>A0A1G9XTN6_9EURY</name>
<dbReference type="PROSITE" id="PS51900">
    <property type="entry name" value="CB"/>
    <property type="match status" value="1"/>
</dbReference>
<dbReference type="InterPro" id="IPR004107">
    <property type="entry name" value="Integrase_SAM-like_N"/>
</dbReference>
<dbReference type="Gene3D" id="1.10.150.130">
    <property type="match status" value="1"/>
</dbReference>
<keyword evidence="3" id="KW-0233">DNA recombination</keyword>
<dbReference type="InterPro" id="IPR013762">
    <property type="entry name" value="Integrase-like_cat_sf"/>
</dbReference>
<evidence type="ECO:0000256" key="3">
    <source>
        <dbReference type="ARBA" id="ARBA00023172"/>
    </source>
</evidence>
<evidence type="ECO:0000313" key="7">
    <source>
        <dbReference type="Proteomes" id="UP000199370"/>
    </source>
</evidence>
<dbReference type="PANTHER" id="PTHR30349:SF41">
    <property type="entry name" value="INTEGRASE_RECOMBINASE PROTEIN MJ0367-RELATED"/>
    <property type="match status" value="1"/>
</dbReference>
<evidence type="ECO:0000256" key="1">
    <source>
        <dbReference type="ARBA" id="ARBA00022908"/>
    </source>
</evidence>
<protein>
    <submittedName>
        <fullName evidence="6">Phage integrase, N-terminal SAM-like domain</fullName>
    </submittedName>
</protein>
<dbReference type="InterPro" id="IPR010998">
    <property type="entry name" value="Integrase_recombinase_N"/>
</dbReference>
<dbReference type="InterPro" id="IPR050090">
    <property type="entry name" value="Tyrosine_recombinase_XerCD"/>
</dbReference>
<dbReference type="SUPFAM" id="SSF56349">
    <property type="entry name" value="DNA breaking-rejoining enzymes"/>
    <property type="match status" value="1"/>
</dbReference>
<dbReference type="InterPro" id="IPR011010">
    <property type="entry name" value="DNA_brk_join_enz"/>
</dbReference>